<gene>
    <name evidence="2" type="ORF">Q3O60_08800</name>
</gene>
<evidence type="ECO:0000313" key="2">
    <source>
        <dbReference type="EMBL" id="MDP4536285.1"/>
    </source>
</evidence>
<dbReference type="RefSeq" id="WP_305893550.1">
    <property type="nucleotide sequence ID" value="NZ_JAUZVZ010000010.1"/>
</dbReference>
<accession>A0ABT9GYZ2</accession>
<organism evidence="2 3">
    <name type="scientific">Alkalimonas collagenimarina</name>
    <dbReference type="NCBI Taxonomy" id="400390"/>
    <lineage>
        <taxon>Bacteria</taxon>
        <taxon>Pseudomonadati</taxon>
        <taxon>Pseudomonadota</taxon>
        <taxon>Gammaproteobacteria</taxon>
        <taxon>Alkalimonas</taxon>
    </lineage>
</organism>
<keyword evidence="3" id="KW-1185">Reference proteome</keyword>
<dbReference type="InterPro" id="IPR018551">
    <property type="entry name" value="DUF2007"/>
</dbReference>
<name>A0ABT9GYZ2_9GAMM</name>
<dbReference type="Pfam" id="PF09413">
    <property type="entry name" value="DUF2007"/>
    <property type="match status" value="1"/>
</dbReference>
<evidence type="ECO:0000313" key="3">
    <source>
        <dbReference type="Proteomes" id="UP001231616"/>
    </source>
</evidence>
<proteinExistence type="predicted"/>
<feature type="domain" description="DUF2007" evidence="1">
    <location>
        <begin position="6"/>
        <end position="72"/>
    </location>
</feature>
<dbReference type="Proteomes" id="UP001231616">
    <property type="component" value="Unassembled WGS sequence"/>
</dbReference>
<dbReference type="EMBL" id="JAUZVZ010000010">
    <property type="protein sequence ID" value="MDP4536285.1"/>
    <property type="molecule type" value="Genomic_DNA"/>
</dbReference>
<comment type="caution">
    <text evidence="2">The sequence shown here is derived from an EMBL/GenBank/DDBJ whole genome shotgun (WGS) entry which is preliminary data.</text>
</comment>
<reference evidence="2 3" key="1">
    <citation type="submission" date="2023-08" db="EMBL/GenBank/DDBJ databases">
        <authorList>
            <person name="Joshi A."/>
            <person name="Thite S."/>
        </authorList>
    </citation>
    <scope>NUCLEOTIDE SEQUENCE [LARGE SCALE GENOMIC DNA]</scope>
    <source>
        <strain evidence="2 3">AC40</strain>
    </source>
</reference>
<sequence>MSEPDWQLVYHAATEFEAALLAGLLATHRIEARYHGQMLLGAVGELAPTDIQVGLWVAPRHVEQAERILQQARQQNGADWQCQCGEDNAAGFDFCWSCGRDKDESK</sequence>
<protein>
    <submittedName>
        <fullName evidence="2">DUF2007 domain-containing protein</fullName>
    </submittedName>
</protein>
<evidence type="ECO:0000259" key="1">
    <source>
        <dbReference type="Pfam" id="PF09413"/>
    </source>
</evidence>